<dbReference type="AlphaFoldDB" id="A0A6G0WF72"/>
<keyword evidence="1" id="KW-0472">Membrane</keyword>
<evidence type="ECO:0000313" key="3">
    <source>
        <dbReference type="Proteomes" id="UP000481153"/>
    </source>
</evidence>
<dbReference type="Proteomes" id="UP000481153">
    <property type="component" value="Unassembled WGS sequence"/>
</dbReference>
<keyword evidence="1" id="KW-1133">Transmembrane helix</keyword>
<evidence type="ECO:0000313" key="2">
    <source>
        <dbReference type="EMBL" id="KAF0725929.1"/>
    </source>
</evidence>
<comment type="caution">
    <text evidence="2">The sequence shown here is derived from an EMBL/GenBank/DDBJ whole genome shotgun (WGS) entry which is preliminary data.</text>
</comment>
<organism evidence="2 3">
    <name type="scientific">Aphanomyces euteiches</name>
    <dbReference type="NCBI Taxonomy" id="100861"/>
    <lineage>
        <taxon>Eukaryota</taxon>
        <taxon>Sar</taxon>
        <taxon>Stramenopiles</taxon>
        <taxon>Oomycota</taxon>
        <taxon>Saprolegniomycetes</taxon>
        <taxon>Saprolegniales</taxon>
        <taxon>Verrucalvaceae</taxon>
        <taxon>Aphanomyces</taxon>
    </lineage>
</organism>
<feature type="transmembrane region" description="Helical" evidence="1">
    <location>
        <begin position="79"/>
        <end position="96"/>
    </location>
</feature>
<accession>A0A6G0WF72</accession>
<gene>
    <name evidence="2" type="ORF">Ae201684_015699</name>
</gene>
<proteinExistence type="predicted"/>
<keyword evidence="1" id="KW-0812">Transmembrane</keyword>
<dbReference type="VEuPathDB" id="FungiDB:AeMF1_004213"/>
<feature type="transmembrane region" description="Helical" evidence="1">
    <location>
        <begin position="102"/>
        <end position="121"/>
    </location>
</feature>
<reference evidence="2 3" key="1">
    <citation type="submission" date="2019-07" db="EMBL/GenBank/DDBJ databases">
        <title>Genomics analysis of Aphanomyces spp. identifies a new class of oomycete effector associated with host adaptation.</title>
        <authorList>
            <person name="Gaulin E."/>
        </authorList>
    </citation>
    <scope>NUCLEOTIDE SEQUENCE [LARGE SCALE GENOMIC DNA]</scope>
    <source>
        <strain evidence="2 3">ATCC 201684</strain>
    </source>
</reference>
<sequence length="148" mass="17057">MRDKLTTQMSVWSGLWVNVRANIVNPFPNQAIMAMGFFICMGFHYEMVLPLQFKDDLCAKLMVNGRHGRLSAVAIKRKYTYLLVCFWALASVPSIVAMMTNLFPELCCIISTIGFILEAFFDDLKEHMADFEERMKEELEKELFAIAQ</sequence>
<dbReference type="EMBL" id="VJMJ01000230">
    <property type="protein sequence ID" value="KAF0725929.1"/>
    <property type="molecule type" value="Genomic_DNA"/>
</dbReference>
<keyword evidence="3" id="KW-1185">Reference proteome</keyword>
<protein>
    <submittedName>
        <fullName evidence="2">Uncharacterized protein</fullName>
    </submittedName>
</protein>
<evidence type="ECO:0000256" key="1">
    <source>
        <dbReference type="SAM" id="Phobius"/>
    </source>
</evidence>
<name>A0A6G0WF72_9STRA</name>